<gene>
    <name evidence="2" type="ORF">IAB99_04390</name>
</gene>
<dbReference type="Pfam" id="PF11950">
    <property type="entry name" value="DUF3467"/>
    <property type="match status" value="1"/>
</dbReference>
<comment type="caution">
    <text evidence="2">The sequence shown here is derived from an EMBL/GenBank/DDBJ whole genome shotgun (WGS) entry which is preliminary data.</text>
</comment>
<sequence>MANEKELSIELKQEVAKGSYSNLAIITHSHSEFIIDFASMLPGLPKPEVSNRIIMTPEHAKRLFIALQDNISKYESQNGPITFGESPKATFPMGGFGSNGGNTKS</sequence>
<dbReference type="Proteomes" id="UP000823660">
    <property type="component" value="Unassembled WGS sequence"/>
</dbReference>
<feature type="region of interest" description="Disordered" evidence="1">
    <location>
        <begin position="78"/>
        <end position="105"/>
    </location>
</feature>
<evidence type="ECO:0000313" key="3">
    <source>
        <dbReference type="Proteomes" id="UP000823660"/>
    </source>
</evidence>
<organism evidence="2 3">
    <name type="scientific">Candidatus Cryptobacteroides faecipullorum</name>
    <dbReference type="NCBI Taxonomy" id="2840764"/>
    <lineage>
        <taxon>Bacteria</taxon>
        <taxon>Pseudomonadati</taxon>
        <taxon>Bacteroidota</taxon>
        <taxon>Bacteroidia</taxon>
        <taxon>Bacteroidales</taxon>
        <taxon>Candidatus Cryptobacteroides</taxon>
    </lineage>
</organism>
<reference evidence="2" key="1">
    <citation type="submission" date="2020-10" db="EMBL/GenBank/DDBJ databases">
        <authorList>
            <person name="Gilroy R."/>
        </authorList>
    </citation>
    <scope>NUCLEOTIDE SEQUENCE</scope>
    <source>
        <strain evidence="2">B1-15692</strain>
    </source>
</reference>
<name>A0A9D9I6R3_9BACT</name>
<proteinExistence type="predicted"/>
<evidence type="ECO:0000256" key="1">
    <source>
        <dbReference type="SAM" id="MobiDB-lite"/>
    </source>
</evidence>
<dbReference type="AlphaFoldDB" id="A0A9D9I6R3"/>
<dbReference type="EMBL" id="JADIMH010000022">
    <property type="protein sequence ID" value="MBO8466986.1"/>
    <property type="molecule type" value="Genomic_DNA"/>
</dbReference>
<feature type="compositionally biased region" description="Gly residues" evidence="1">
    <location>
        <begin position="94"/>
        <end position="105"/>
    </location>
</feature>
<dbReference type="InterPro" id="IPR021857">
    <property type="entry name" value="DUF3467"/>
</dbReference>
<accession>A0A9D9I6R3</accession>
<reference evidence="2" key="2">
    <citation type="journal article" date="2021" name="PeerJ">
        <title>Extensive microbial diversity within the chicken gut microbiome revealed by metagenomics and culture.</title>
        <authorList>
            <person name="Gilroy R."/>
            <person name="Ravi A."/>
            <person name="Getino M."/>
            <person name="Pursley I."/>
            <person name="Horton D.L."/>
            <person name="Alikhan N.F."/>
            <person name="Baker D."/>
            <person name="Gharbi K."/>
            <person name="Hall N."/>
            <person name="Watson M."/>
            <person name="Adriaenssens E.M."/>
            <person name="Foster-Nyarko E."/>
            <person name="Jarju S."/>
            <person name="Secka A."/>
            <person name="Antonio M."/>
            <person name="Oren A."/>
            <person name="Chaudhuri R.R."/>
            <person name="La Ragione R."/>
            <person name="Hildebrand F."/>
            <person name="Pallen M.J."/>
        </authorList>
    </citation>
    <scope>NUCLEOTIDE SEQUENCE</scope>
    <source>
        <strain evidence="2">B1-15692</strain>
    </source>
</reference>
<protein>
    <submittedName>
        <fullName evidence="2">DUF3467 domain-containing protein</fullName>
    </submittedName>
</protein>
<evidence type="ECO:0000313" key="2">
    <source>
        <dbReference type="EMBL" id="MBO8466986.1"/>
    </source>
</evidence>